<protein>
    <submittedName>
        <fullName evidence="1">Uncharacterized protein</fullName>
    </submittedName>
</protein>
<proteinExistence type="predicted"/>
<accession>A0ABX6LEB7</accession>
<evidence type="ECO:0000313" key="2">
    <source>
        <dbReference type="Proteomes" id="UP000503144"/>
    </source>
</evidence>
<keyword evidence="2" id="KW-1185">Reference proteome</keyword>
<reference evidence="1 2" key="2">
    <citation type="submission" date="2020-09" db="EMBL/GenBank/DDBJ databases">
        <authorList>
            <person name="Kittiwongwattana C."/>
        </authorList>
    </citation>
    <scope>NUCLEOTIDE SEQUENCE [LARGE SCALE GENOMIC DNA]</scope>
    <source>
        <strain evidence="1 2">1303</strain>
    </source>
</reference>
<name>A0ABX6LEB7_9BACT</name>
<gene>
    <name evidence="1" type="ORF">HF324_11405</name>
</gene>
<dbReference type="EMBL" id="CP051204">
    <property type="protein sequence ID" value="QJB38439.1"/>
    <property type="molecule type" value="Genomic_DNA"/>
</dbReference>
<dbReference type="RefSeq" id="WP_168860663.1">
    <property type="nucleotide sequence ID" value="NZ_CP051204.2"/>
</dbReference>
<evidence type="ECO:0000313" key="1">
    <source>
        <dbReference type="EMBL" id="QJB38439.1"/>
    </source>
</evidence>
<organism evidence="1 2">
    <name type="scientific">Chitinophaga oryzae</name>
    <dbReference type="NCBI Taxonomy" id="2725414"/>
    <lineage>
        <taxon>Bacteria</taxon>
        <taxon>Pseudomonadati</taxon>
        <taxon>Bacteroidota</taxon>
        <taxon>Chitinophagia</taxon>
        <taxon>Chitinophagales</taxon>
        <taxon>Chitinophagaceae</taxon>
        <taxon>Chitinophaga</taxon>
    </lineage>
</organism>
<sequence>MSYYKDAQMAIPQGEMPVMELHNSSPLQAASLNNNQPVWQSVFVNLCQQADNGQSTSVFVLYGSNQKLVTSMDQLFLLSTGQLIRASKLVPGTHELMDKDGNPVAIMQVSMGTFGEPLYRLAANPPYAGNPDGHLLLANGVIAGDFILNMNAEELTAKGFVADPQAASRV</sequence>
<dbReference type="Proteomes" id="UP000503144">
    <property type="component" value="Chromosome"/>
</dbReference>
<reference evidence="2" key="1">
    <citation type="submission" date="2020-04" db="EMBL/GenBank/DDBJ databases">
        <authorList>
            <person name="Kittiwongwattana C."/>
        </authorList>
    </citation>
    <scope>NUCLEOTIDE SEQUENCE [LARGE SCALE GENOMIC DNA]</scope>
    <source>
        <strain evidence="2">1303</strain>
    </source>
</reference>